<gene>
    <name evidence="3" type="ORF">OG469_39710</name>
</gene>
<keyword evidence="4" id="KW-1185">Reference proteome</keyword>
<accession>A0ABZ1WJH5</accession>
<proteinExistence type="predicted"/>
<feature type="compositionally biased region" description="Low complexity" evidence="2">
    <location>
        <begin position="145"/>
        <end position="183"/>
    </location>
</feature>
<evidence type="ECO:0000313" key="4">
    <source>
        <dbReference type="Proteomes" id="UP001432014"/>
    </source>
</evidence>
<feature type="compositionally biased region" description="Low complexity" evidence="2">
    <location>
        <begin position="245"/>
        <end position="292"/>
    </location>
</feature>
<keyword evidence="1" id="KW-0175">Coiled coil</keyword>
<reference evidence="3 4" key="1">
    <citation type="submission" date="2022-10" db="EMBL/GenBank/DDBJ databases">
        <title>The complete genomes of actinobacterial strains from the NBC collection.</title>
        <authorList>
            <person name="Joergensen T.S."/>
            <person name="Alvarez Arevalo M."/>
            <person name="Sterndorff E.B."/>
            <person name="Faurdal D."/>
            <person name="Vuksanovic O."/>
            <person name="Mourched A.-S."/>
            <person name="Charusanti P."/>
            <person name="Shaw S."/>
            <person name="Blin K."/>
            <person name="Weber T."/>
        </authorList>
    </citation>
    <scope>NUCLEOTIDE SEQUENCE [LARGE SCALE GENOMIC DNA]</scope>
    <source>
        <strain evidence="3 4">NBC_01247</strain>
    </source>
</reference>
<feature type="compositionally biased region" description="Low complexity" evidence="2">
    <location>
        <begin position="222"/>
        <end position="236"/>
    </location>
</feature>
<sequence length="373" mass="36968">MAGEATFGTDSGVGSTIALLEAQLPAARERRGRLEEELAAAVARENAITSVLEGLRALSGRHLDGQADPQEAVEAPATDPIPTPSPSPAEAAEPVTSASDGQATATEGRAEGRADAAPASSEPAATPVAKPVAKPAAKRARKTAGRGTTTRAAAAATKRTAATKADAGRRTTAGKTAVVTGTTPEPEQGISPAAVAVAKKATRKSAPKAAPEADPKDTGPGTVKKATSVKAAAPRKAAPRKESTAKAVPAKAVSAKAVPATGKAAATLDAPAAAAPAPVSAPVSAPVNTAPAKAASTPGRRRLTDAEGVLAVLAQAQNPLRAREVAGLLGLDGADTTVNAIRTRLERLAKSGHARRPGRGLYTVAADRPGTAG</sequence>
<dbReference type="EMBL" id="CP108482">
    <property type="protein sequence ID" value="WUS61090.1"/>
    <property type="molecule type" value="Genomic_DNA"/>
</dbReference>
<feature type="coiled-coil region" evidence="1">
    <location>
        <begin position="17"/>
        <end position="44"/>
    </location>
</feature>
<name>A0ABZ1WJH5_9ACTN</name>
<feature type="compositionally biased region" description="Low complexity" evidence="2">
    <location>
        <begin position="88"/>
        <end position="99"/>
    </location>
</feature>
<organism evidence="3 4">
    <name type="scientific">Kitasatospora herbaricolor</name>
    <dbReference type="NCBI Taxonomy" id="68217"/>
    <lineage>
        <taxon>Bacteria</taxon>
        <taxon>Bacillati</taxon>
        <taxon>Actinomycetota</taxon>
        <taxon>Actinomycetes</taxon>
        <taxon>Kitasatosporales</taxon>
        <taxon>Streptomycetaceae</taxon>
        <taxon>Kitasatospora</taxon>
    </lineage>
</organism>
<evidence type="ECO:0000256" key="2">
    <source>
        <dbReference type="SAM" id="MobiDB-lite"/>
    </source>
</evidence>
<feature type="region of interest" description="Disordered" evidence="2">
    <location>
        <begin position="351"/>
        <end position="373"/>
    </location>
</feature>
<feature type="compositionally biased region" description="Low complexity" evidence="2">
    <location>
        <begin position="115"/>
        <end position="135"/>
    </location>
</feature>
<evidence type="ECO:0000313" key="3">
    <source>
        <dbReference type="EMBL" id="WUS61090.1"/>
    </source>
</evidence>
<protein>
    <submittedName>
        <fullName evidence="3">Uncharacterized protein</fullName>
    </submittedName>
</protein>
<feature type="region of interest" description="Disordered" evidence="2">
    <location>
        <begin position="62"/>
        <end position="301"/>
    </location>
</feature>
<dbReference type="Proteomes" id="UP001432014">
    <property type="component" value="Chromosome"/>
</dbReference>
<evidence type="ECO:0000256" key="1">
    <source>
        <dbReference type="SAM" id="Coils"/>
    </source>
</evidence>
<dbReference type="RefSeq" id="WP_329611749.1">
    <property type="nucleotide sequence ID" value="NZ_CP108482.1"/>
</dbReference>